<evidence type="ECO:0000313" key="3">
    <source>
        <dbReference type="EMBL" id="KZV81558.1"/>
    </source>
</evidence>
<evidence type="ECO:0000256" key="1">
    <source>
        <dbReference type="SAM" id="MobiDB-lite"/>
    </source>
</evidence>
<proteinExistence type="predicted"/>
<dbReference type="InParanoid" id="A0A165BZY9"/>
<feature type="domain" description="DUF7330" evidence="2">
    <location>
        <begin position="50"/>
        <end position="200"/>
    </location>
</feature>
<protein>
    <recommendedName>
        <fullName evidence="2">DUF7330 domain-containing protein</fullName>
    </recommendedName>
</protein>
<evidence type="ECO:0000313" key="4">
    <source>
        <dbReference type="Proteomes" id="UP000077266"/>
    </source>
</evidence>
<dbReference type="AlphaFoldDB" id="A0A165BZY9"/>
<accession>A0A165BZY9</accession>
<organism evidence="3 4">
    <name type="scientific">Exidia glandulosa HHB12029</name>
    <dbReference type="NCBI Taxonomy" id="1314781"/>
    <lineage>
        <taxon>Eukaryota</taxon>
        <taxon>Fungi</taxon>
        <taxon>Dikarya</taxon>
        <taxon>Basidiomycota</taxon>
        <taxon>Agaricomycotina</taxon>
        <taxon>Agaricomycetes</taxon>
        <taxon>Auriculariales</taxon>
        <taxon>Exidiaceae</taxon>
        <taxon>Exidia</taxon>
    </lineage>
</organism>
<gene>
    <name evidence="3" type="ORF">EXIGLDRAFT_731111</name>
</gene>
<dbReference type="Pfam" id="PF24016">
    <property type="entry name" value="DUF7330"/>
    <property type="match status" value="1"/>
</dbReference>
<name>A0A165BZY9_EXIGL</name>
<sequence>MAELNLSSAPSSNLSTATPDESELPLIPACPVPAGAIGCNWISIDEDAAKQGRRICQSFVLDPSLPEPDGFEPDYAHRKLQRRHTGMFFEMTHRLNLHLAASLVDIDLWIIGPQASTPSQPEPEPSKRAAGEVDDDGFTNPTNARERRRRKVYIGIQSQDLNLRIHTIDDSYEVLFELDAHRRLDLALPRSYQGLVRFLTLETRPDPIFMDPNPLQFLRFLRTPADPGDLLMFSPSMRRNISHINDDTVLRQYFIGTYSRTNESVLHMCLAKKVRVRFVDQPNPPVPPPPPAQPKPVSWWSLLWPFSTGTEGEPAW</sequence>
<feature type="region of interest" description="Disordered" evidence="1">
    <location>
        <begin position="115"/>
        <end position="144"/>
    </location>
</feature>
<dbReference type="Proteomes" id="UP000077266">
    <property type="component" value="Unassembled WGS sequence"/>
</dbReference>
<dbReference type="EMBL" id="KV426382">
    <property type="protein sequence ID" value="KZV81558.1"/>
    <property type="molecule type" value="Genomic_DNA"/>
</dbReference>
<keyword evidence="4" id="KW-1185">Reference proteome</keyword>
<feature type="region of interest" description="Disordered" evidence="1">
    <location>
        <begin position="1"/>
        <end position="25"/>
    </location>
</feature>
<feature type="compositionally biased region" description="Low complexity" evidence="1">
    <location>
        <begin position="1"/>
        <end position="19"/>
    </location>
</feature>
<dbReference type="InterPro" id="IPR055754">
    <property type="entry name" value="DUF7330"/>
</dbReference>
<evidence type="ECO:0000259" key="2">
    <source>
        <dbReference type="Pfam" id="PF24016"/>
    </source>
</evidence>
<reference evidence="3 4" key="1">
    <citation type="journal article" date="2016" name="Mol. Biol. Evol.">
        <title>Comparative Genomics of Early-Diverging Mushroom-Forming Fungi Provides Insights into the Origins of Lignocellulose Decay Capabilities.</title>
        <authorList>
            <person name="Nagy L.G."/>
            <person name="Riley R."/>
            <person name="Tritt A."/>
            <person name="Adam C."/>
            <person name="Daum C."/>
            <person name="Floudas D."/>
            <person name="Sun H."/>
            <person name="Yadav J.S."/>
            <person name="Pangilinan J."/>
            <person name="Larsson K.H."/>
            <person name="Matsuura K."/>
            <person name="Barry K."/>
            <person name="Labutti K."/>
            <person name="Kuo R."/>
            <person name="Ohm R.A."/>
            <person name="Bhattacharya S.S."/>
            <person name="Shirouzu T."/>
            <person name="Yoshinaga Y."/>
            <person name="Martin F.M."/>
            <person name="Grigoriev I.V."/>
            <person name="Hibbett D.S."/>
        </authorList>
    </citation>
    <scope>NUCLEOTIDE SEQUENCE [LARGE SCALE GENOMIC DNA]</scope>
    <source>
        <strain evidence="3 4">HHB12029</strain>
    </source>
</reference>